<keyword evidence="1" id="KW-0812">Transmembrane</keyword>
<protein>
    <submittedName>
        <fullName evidence="2">Uncharacterized protein</fullName>
    </submittedName>
</protein>
<dbReference type="EMBL" id="GGFL01015839">
    <property type="protein sequence ID" value="MBW80017.1"/>
    <property type="molecule type" value="Transcribed_RNA"/>
</dbReference>
<reference evidence="2" key="1">
    <citation type="submission" date="2018-01" db="EMBL/GenBank/DDBJ databases">
        <title>An insight into the sialome of Amazonian anophelines.</title>
        <authorList>
            <person name="Ribeiro J.M."/>
            <person name="Scarpassa V."/>
            <person name="Calvo E."/>
        </authorList>
    </citation>
    <scope>NUCLEOTIDE SEQUENCE</scope>
</reference>
<sequence length="89" mass="9594">MTLAAGIAFVLQTSSARPPVLTRTLFGEMLICFLMVATWIVTGCVLTWPRDEYARHSHLNGPLPKYSSTSSRVMVAVASCSCTPECGSV</sequence>
<proteinExistence type="predicted"/>
<dbReference type="AlphaFoldDB" id="A0A2M4DR41"/>
<feature type="transmembrane region" description="Helical" evidence="1">
    <location>
        <begin position="26"/>
        <end position="48"/>
    </location>
</feature>
<name>A0A2M4DR41_ANODA</name>
<evidence type="ECO:0000256" key="1">
    <source>
        <dbReference type="SAM" id="Phobius"/>
    </source>
</evidence>
<keyword evidence="1" id="KW-1133">Transmembrane helix</keyword>
<organism evidence="2">
    <name type="scientific">Anopheles darlingi</name>
    <name type="common">Mosquito</name>
    <dbReference type="NCBI Taxonomy" id="43151"/>
    <lineage>
        <taxon>Eukaryota</taxon>
        <taxon>Metazoa</taxon>
        <taxon>Ecdysozoa</taxon>
        <taxon>Arthropoda</taxon>
        <taxon>Hexapoda</taxon>
        <taxon>Insecta</taxon>
        <taxon>Pterygota</taxon>
        <taxon>Neoptera</taxon>
        <taxon>Endopterygota</taxon>
        <taxon>Diptera</taxon>
        <taxon>Nematocera</taxon>
        <taxon>Culicoidea</taxon>
        <taxon>Culicidae</taxon>
        <taxon>Anophelinae</taxon>
        <taxon>Anopheles</taxon>
    </lineage>
</organism>
<keyword evidence="1" id="KW-0472">Membrane</keyword>
<accession>A0A2M4DR41</accession>
<evidence type="ECO:0000313" key="2">
    <source>
        <dbReference type="EMBL" id="MBW80017.1"/>
    </source>
</evidence>